<keyword evidence="1" id="KW-0472">Membrane</keyword>
<organism evidence="2 3">
    <name type="scientific">Hahella chejuensis (strain KCTC 2396)</name>
    <dbReference type="NCBI Taxonomy" id="349521"/>
    <lineage>
        <taxon>Bacteria</taxon>
        <taxon>Pseudomonadati</taxon>
        <taxon>Pseudomonadota</taxon>
        <taxon>Gammaproteobacteria</taxon>
        <taxon>Oceanospirillales</taxon>
        <taxon>Hahellaceae</taxon>
        <taxon>Hahella</taxon>
    </lineage>
</organism>
<dbReference type="EMBL" id="CP000155">
    <property type="protein sequence ID" value="ABC27578.1"/>
    <property type="molecule type" value="Genomic_DNA"/>
</dbReference>
<evidence type="ECO:0000313" key="3">
    <source>
        <dbReference type="Proteomes" id="UP000000238"/>
    </source>
</evidence>
<dbReference type="RefSeq" id="WP_011394655.1">
    <property type="nucleotide sequence ID" value="NC_007645.1"/>
</dbReference>
<feature type="transmembrane region" description="Helical" evidence="1">
    <location>
        <begin position="60"/>
        <end position="81"/>
    </location>
</feature>
<reference evidence="2 3" key="1">
    <citation type="journal article" date="2005" name="Nucleic Acids Res.">
        <title>Genomic blueprint of Hahella chejuensis, a marine microbe producing an algicidal agent.</title>
        <authorList>
            <person name="Jeong H."/>
            <person name="Yim J.H."/>
            <person name="Lee C."/>
            <person name="Choi S.-H."/>
            <person name="Park Y.K."/>
            <person name="Yoon S.H."/>
            <person name="Hur C.-G."/>
            <person name="Kang H.-Y."/>
            <person name="Kim D."/>
            <person name="Lee H.H."/>
            <person name="Park K.H."/>
            <person name="Park S.-H."/>
            <person name="Park H.-S."/>
            <person name="Lee H.K."/>
            <person name="Oh T.K."/>
            <person name="Kim J.F."/>
        </authorList>
    </citation>
    <scope>NUCLEOTIDE SEQUENCE [LARGE SCALE GENOMIC DNA]</scope>
    <source>
        <strain evidence="2 3">KCTC 2396</strain>
    </source>
</reference>
<evidence type="ECO:0000256" key="1">
    <source>
        <dbReference type="SAM" id="Phobius"/>
    </source>
</evidence>
<protein>
    <submittedName>
        <fullName evidence="2">Uncharacterized protein</fullName>
    </submittedName>
</protein>
<dbReference type="KEGG" id="hch:HCH_00678"/>
<gene>
    <name evidence="2" type="ordered locus">HCH_00678</name>
</gene>
<dbReference type="OrthoDB" id="9878560at2"/>
<dbReference type="HOGENOM" id="CLU_1633092_0_0_6"/>
<sequence length="162" mass="18376">MSDYKLADEDRWSHRYYFASLISNPITPLMAFLVHGVWLGWPLFILGGWIAGNPNYAREVVVMVVGIIGAYLLAGFLLPWFTPGGTGYESCLLALFAWKLSATVYVFISQNQGRDRTKYRDKSEEFEPMLIFCFIAVVMSFDVPDHFSEIGRLVLLGLYETG</sequence>
<feature type="transmembrane region" description="Helical" evidence="1">
    <location>
        <begin position="29"/>
        <end position="51"/>
    </location>
</feature>
<dbReference type="Proteomes" id="UP000000238">
    <property type="component" value="Chromosome"/>
</dbReference>
<proteinExistence type="predicted"/>
<dbReference type="STRING" id="349521.HCH_00678"/>
<evidence type="ECO:0000313" key="2">
    <source>
        <dbReference type="EMBL" id="ABC27578.1"/>
    </source>
</evidence>
<feature type="transmembrane region" description="Helical" evidence="1">
    <location>
        <begin position="87"/>
        <end position="108"/>
    </location>
</feature>
<name>Q2SP46_HAHCH</name>
<keyword evidence="3" id="KW-1185">Reference proteome</keyword>
<keyword evidence="1" id="KW-1133">Transmembrane helix</keyword>
<dbReference type="AlphaFoldDB" id="Q2SP46"/>
<keyword evidence="1" id="KW-0812">Transmembrane</keyword>
<accession>Q2SP46</accession>